<sequence length="36" mass="4399">MAAAVGREEGEEDEQGRKKRLWPWLRLRLQQCSWER</sequence>
<organism evidence="1">
    <name type="scientific">Musa acuminata subsp. malaccensis</name>
    <name type="common">Wild banana</name>
    <name type="synonym">Musa malaccensis</name>
    <dbReference type="NCBI Taxonomy" id="214687"/>
    <lineage>
        <taxon>Eukaryota</taxon>
        <taxon>Viridiplantae</taxon>
        <taxon>Streptophyta</taxon>
        <taxon>Embryophyta</taxon>
        <taxon>Tracheophyta</taxon>
        <taxon>Spermatophyta</taxon>
        <taxon>Magnoliopsida</taxon>
        <taxon>Liliopsida</taxon>
        <taxon>Zingiberales</taxon>
        <taxon>Musaceae</taxon>
        <taxon>Musa</taxon>
    </lineage>
</organism>
<accession>A0A8D7B557</accession>
<dbReference type="EMBL" id="HG996467">
    <property type="protein sequence ID" value="CAG1860707.1"/>
    <property type="molecule type" value="Genomic_DNA"/>
</dbReference>
<name>A0A8D7B557_MUSAM</name>
<gene>
    <name evidence="1" type="ORF">GSMUA_56010.1</name>
</gene>
<proteinExistence type="predicted"/>
<dbReference type="AlphaFoldDB" id="A0A8D7B557"/>
<reference evidence="1" key="1">
    <citation type="submission" date="2021-03" db="EMBL/GenBank/DDBJ databases">
        <authorList>
            <consortium name="Genoscope - CEA"/>
            <person name="William W."/>
        </authorList>
    </citation>
    <scope>NUCLEOTIDE SEQUENCE</scope>
    <source>
        <strain evidence="1">Doubled-haploid Pahang</strain>
    </source>
</reference>
<protein>
    <submittedName>
        <fullName evidence="1">(wild Malaysian banana) hypothetical protein</fullName>
    </submittedName>
</protein>
<evidence type="ECO:0000313" key="1">
    <source>
        <dbReference type="EMBL" id="CAG1860707.1"/>
    </source>
</evidence>